<dbReference type="SUPFAM" id="SSF53597">
    <property type="entry name" value="Dihydrofolate reductase-like"/>
    <property type="match status" value="1"/>
</dbReference>
<dbReference type="GO" id="GO:0008703">
    <property type="term" value="F:5-amino-6-(5-phosphoribosylamino)uracil reductase activity"/>
    <property type="evidence" value="ECO:0007669"/>
    <property type="project" value="InterPro"/>
</dbReference>
<dbReference type="InterPro" id="IPR002734">
    <property type="entry name" value="RibDG_C"/>
</dbReference>
<name>A0A1M6NYX2_9CLOT</name>
<dbReference type="InterPro" id="IPR024072">
    <property type="entry name" value="DHFR-like_dom_sf"/>
</dbReference>
<dbReference type="GO" id="GO:0009231">
    <property type="term" value="P:riboflavin biosynthetic process"/>
    <property type="evidence" value="ECO:0007669"/>
    <property type="project" value="InterPro"/>
</dbReference>
<accession>A0A1M6NYX2</accession>
<evidence type="ECO:0000313" key="2">
    <source>
        <dbReference type="EMBL" id="SHK00844.1"/>
    </source>
</evidence>
<dbReference type="InterPro" id="IPR050765">
    <property type="entry name" value="Riboflavin_Biosynth_HTPR"/>
</dbReference>
<dbReference type="Proteomes" id="UP000183952">
    <property type="component" value="Unassembled WGS sequence"/>
</dbReference>
<reference evidence="2 3" key="1">
    <citation type="submission" date="2016-11" db="EMBL/GenBank/DDBJ databases">
        <authorList>
            <person name="Jaros S."/>
            <person name="Januszkiewicz K."/>
            <person name="Wedrychowicz H."/>
        </authorList>
    </citation>
    <scope>NUCLEOTIDE SEQUENCE [LARGE SCALE GENOMIC DNA]</scope>
    <source>
        <strain evidence="2 3">DSM 3090</strain>
    </source>
</reference>
<dbReference type="EMBL" id="FRAD01000011">
    <property type="protein sequence ID" value="SHK00844.1"/>
    <property type="molecule type" value="Genomic_DNA"/>
</dbReference>
<proteinExistence type="predicted"/>
<dbReference type="RefSeq" id="WP_072903516.1">
    <property type="nucleotide sequence ID" value="NZ_FRAD01000011.1"/>
</dbReference>
<dbReference type="PANTHER" id="PTHR38011">
    <property type="entry name" value="DIHYDROFOLATE REDUCTASE FAMILY PROTEIN (AFU_ORTHOLOGUE AFUA_8G06820)"/>
    <property type="match status" value="1"/>
</dbReference>
<evidence type="ECO:0000259" key="1">
    <source>
        <dbReference type="Pfam" id="PF01872"/>
    </source>
</evidence>
<sequence>MNRKVILYIACSVDGFIADECGKINWLGGDSNLYDGDYGHKEFLDTIDTVVMGYKTYEQVINEISPEVWPYENQITYVFTHRKKLSHKGVNFIEEDLNTFIEDEKMKKGKNIWICGGASFANSLIKDNLIDEYHIVTMPIILGKGMRLFYDDNPKKRLRLKNCREINGTIESVYTPHK</sequence>
<dbReference type="Gene3D" id="3.40.430.10">
    <property type="entry name" value="Dihydrofolate Reductase, subunit A"/>
    <property type="match status" value="1"/>
</dbReference>
<dbReference type="AlphaFoldDB" id="A0A1M6NYX2"/>
<evidence type="ECO:0000313" key="3">
    <source>
        <dbReference type="Proteomes" id="UP000183952"/>
    </source>
</evidence>
<keyword evidence="3" id="KW-1185">Reference proteome</keyword>
<feature type="domain" description="Bacterial bifunctional deaminase-reductase C-terminal" evidence="1">
    <location>
        <begin position="3"/>
        <end position="167"/>
    </location>
</feature>
<gene>
    <name evidence="2" type="ORF">SAMN02745248_01559</name>
</gene>
<dbReference type="STRING" id="1121331.SAMN02745248_01559"/>
<dbReference type="PANTHER" id="PTHR38011:SF11">
    <property type="entry name" value="2,5-DIAMINO-6-RIBOSYLAMINO-4(3H)-PYRIMIDINONE 5'-PHOSPHATE REDUCTASE"/>
    <property type="match status" value="1"/>
</dbReference>
<dbReference type="Pfam" id="PF01872">
    <property type="entry name" value="RibD_C"/>
    <property type="match status" value="1"/>
</dbReference>
<organism evidence="2 3">
    <name type="scientific">Hathewaya proteolytica DSM 3090</name>
    <dbReference type="NCBI Taxonomy" id="1121331"/>
    <lineage>
        <taxon>Bacteria</taxon>
        <taxon>Bacillati</taxon>
        <taxon>Bacillota</taxon>
        <taxon>Clostridia</taxon>
        <taxon>Eubacteriales</taxon>
        <taxon>Clostridiaceae</taxon>
        <taxon>Hathewaya</taxon>
    </lineage>
</organism>
<protein>
    <submittedName>
        <fullName evidence="2">Dihydrofolate reductase</fullName>
    </submittedName>
</protein>